<evidence type="ECO:0000259" key="1">
    <source>
        <dbReference type="Pfam" id="PF21259"/>
    </source>
</evidence>
<accession>A0A9D2HZW9</accession>
<feature type="domain" description="HTH-type transcriptional regulator Rgg C-terminal" evidence="1">
    <location>
        <begin position="123"/>
        <end position="255"/>
    </location>
</feature>
<sequence>MTMSHKELIESLRKKKALSMQVICGDYVSHSSYSRFVKQGQTLAIDKLLYILRQMDLSFREAGLFDHNIQRTNEDTLLMVDAMTSNDVAHMKEIADLFASKAKRTYDIYGMMAIQVRLKMGGDTAAKQEQELKDYLFKVQNWDFKEMYLFTFIMDRIDSSAILYYLKRTLRRAADPYFLERNLNLIILTDEAHFELLKRKELGHAQNVIEQFEKLVVNRTFHSVQGYFTISQALHNAVKEKRPEDFQKIARLYHNLMFIEASFFAKRLRSRYEEVQAIYQLDDLIWEEEIDGFK</sequence>
<proteinExistence type="predicted"/>
<evidence type="ECO:0000313" key="3">
    <source>
        <dbReference type="Proteomes" id="UP000886856"/>
    </source>
</evidence>
<reference evidence="2" key="1">
    <citation type="journal article" date="2021" name="PeerJ">
        <title>Extensive microbial diversity within the chicken gut microbiome revealed by metagenomics and culture.</title>
        <authorList>
            <person name="Gilroy R."/>
            <person name="Ravi A."/>
            <person name="Getino M."/>
            <person name="Pursley I."/>
            <person name="Horton D.L."/>
            <person name="Alikhan N.F."/>
            <person name="Baker D."/>
            <person name="Gharbi K."/>
            <person name="Hall N."/>
            <person name="Watson M."/>
            <person name="Adriaenssens E.M."/>
            <person name="Foster-Nyarko E."/>
            <person name="Jarju S."/>
            <person name="Secka A."/>
            <person name="Antonio M."/>
            <person name="Oren A."/>
            <person name="Chaudhuri R.R."/>
            <person name="La Ragione R."/>
            <person name="Hildebrand F."/>
            <person name="Pallen M.J."/>
        </authorList>
    </citation>
    <scope>NUCLEOTIDE SEQUENCE</scope>
    <source>
        <strain evidence="2">CHK171-505</strain>
    </source>
</reference>
<protein>
    <recommendedName>
        <fullName evidence="1">HTH-type transcriptional regulator Rgg C-terminal domain-containing protein</fullName>
    </recommendedName>
</protein>
<dbReference type="NCBIfam" id="TIGR01716">
    <property type="entry name" value="RGG_Cterm"/>
    <property type="match status" value="1"/>
</dbReference>
<comment type="caution">
    <text evidence="2">The sequence shown here is derived from an EMBL/GenBank/DDBJ whole genome shotgun (WGS) entry which is preliminary data.</text>
</comment>
<organism evidence="2 3">
    <name type="scientific">Candidatus Jeotgalibaca merdavium</name>
    <dbReference type="NCBI Taxonomy" id="2838627"/>
    <lineage>
        <taxon>Bacteria</taxon>
        <taxon>Bacillati</taxon>
        <taxon>Bacillota</taxon>
        <taxon>Bacilli</taxon>
        <taxon>Lactobacillales</taxon>
        <taxon>Carnobacteriaceae</taxon>
        <taxon>Jeotgalibaca</taxon>
    </lineage>
</organism>
<evidence type="ECO:0000313" key="2">
    <source>
        <dbReference type="EMBL" id="HJA90410.1"/>
    </source>
</evidence>
<dbReference type="Pfam" id="PF21259">
    <property type="entry name" value="Rgg_C"/>
    <property type="match status" value="1"/>
</dbReference>
<dbReference type="InterPro" id="IPR010057">
    <property type="entry name" value="Transcription_activator_Rgg_C"/>
</dbReference>
<dbReference type="InterPro" id="IPR053163">
    <property type="entry name" value="HTH-type_regulator_Rgg"/>
</dbReference>
<gene>
    <name evidence="2" type="ORF">H9948_06430</name>
</gene>
<dbReference type="AlphaFoldDB" id="A0A9D2HZW9"/>
<reference evidence="2" key="2">
    <citation type="submission" date="2021-04" db="EMBL/GenBank/DDBJ databases">
        <authorList>
            <person name="Gilroy R."/>
        </authorList>
    </citation>
    <scope>NUCLEOTIDE SEQUENCE</scope>
    <source>
        <strain evidence="2">CHK171-505</strain>
    </source>
</reference>
<name>A0A9D2HZW9_9LACT</name>
<dbReference type="Proteomes" id="UP000886856">
    <property type="component" value="Unassembled WGS sequence"/>
</dbReference>
<dbReference type="EMBL" id="DWYW01000147">
    <property type="protein sequence ID" value="HJA90410.1"/>
    <property type="molecule type" value="Genomic_DNA"/>
</dbReference>
<dbReference type="PANTHER" id="PTHR37038">
    <property type="entry name" value="TRANSCRIPTIONAL REGULATOR-RELATED"/>
    <property type="match status" value="1"/>
</dbReference>